<proteinExistence type="inferred from homology"/>
<evidence type="ECO:0000256" key="3">
    <source>
        <dbReference type="ARBA" id="ARBA00022475"/>
    </source>
</evidence>
<dbReference type="AlphaFoldDB" id="A0A0R2LKM5"/>
<dbReference type="NCBIfam" id="TIGR01726">
    <property type="entry name" value="HEQRo_perm_3TM"/>
    <property type="match status" value="1"/>
</dbReference>
<dbReference type="FunFam" id="1.10.3720.10:FF:000006">
    <property type="entry name" value="Glutamate/aspartate ABC transporter, permease protein GltK"/>
    <property type="match status" value="1"/>
</dbReference>
<evidence type="ECO:0000256" key="7">
    <source>
        <dbReference type="ARBA" id="ARBA00023136"/>
    </source>
</evidence>
<keyword evidence="3" id="KW-1003">Cell membrane</keyword>
<evidence type="ECO:0000313" key="10">
    <source>
        <dbReference type="EMBL" id="KRN99866.1"/>
    </source>
</evidence>
<evidence type="ECO:0000256" key="8">
    <source>
        <dbReference type="RuleBase" id="RU363032"/>
    </source>
</evidence>
<keyword evidence="2 8" id="KW-0813">Transport</keyword>
<dbReference type="GO" id="GO:0006865">
    <property type="term" value="P:amino acid transport"/>
    <property type="evidence" value="ECO:0007669"/>
    <property type="project" value="UniProtKB-KW"/>
</dbReference>
<gene>
    <name evidence="10" type="ORF">IV57_GL002198</name>
</gene>
<evidence type="ECO:0000256" key="1">
    <source>
        <dbReference type="ARBA" id="ARBA00004651"/>
    </source>
</evidence>
<dbReference type="InterPro" id="IPR010065">
    <property type="entry name" value="AA_ABC_transptr_permease_3TM"/>
</dbReference>
<dbReference type="PANTHER" id="PTHR30614:SF0">
    <property type="entry name" value="L-CYSTINE TRANSPORT SYSTEM PERMEASE PROTEIN TCYL"/>
    <property type="match status" value="1"/>
</dbReference>
<evidence type="ECO:0000313" key="11">
    <source>
        <dbReference type="Proteomes" id="UP000051006"/>
    </source>
</evidence>
<dbReference type="Proteomes" id="UP000051006">
    <property type="component" value="Unassembled WGS sequence"/>
</dbReference>
<keyword evidence="7 8" id="KW-0472">Membrane</keyword>
<dbReference type="Gene3D" id="1.10.3720.10">
    <property type="entry name" value="MetI-like"/>
    <property type="match status" value="1"/>
</dbReference>
<evidence type="ECO:0000256" key="5">
    <source>
        <dbReference type="ARBA" id="ARBA00022970"/>
    </source>
</evidence>
<keyword evidence="5" id="KW-0029">Amino-acid transport</keyword>
<dbReference type="InterPro" id="IPR035906">
    <property type="entry name" value="MetI-like_sf"/>
</dbReference>
<comment type="caution">
    <text evidence="10">The sequence shown here is derived from an EMBL/GenBank/DDBJ whole genome shotgun (WGS) entry which is preliminary data.</text>
</comment>
<feature type="transmembrane region" description="Helical" evidence="8">
    <location>
        <begin position="35"/>
        <end position="53"/>
    </location>
</feature>
<evidence type="ECO:0000256" key="2">
    <source>
        <dbReference type="ARBA" id="ARBA00022448"/>
    </source>
</evidence>
<evidence type="ECO:0000256" key="6">
    <source>
        <dbReference type="ARBA" id="ARBA00022989"/>
    </source>
</evidence>
<feature type="transmembrane region" description="Helical" evidence="8">
    <location>
        <begin position="65"/>
        <end position="88"/>
    </location>
</feature>
<evidence type="ECO:0000259" key="9">
    <source>
        <dbReference type="PROSITE" id="PS50928"/>
    </source>
</evidence>
<accession>A0A0R2LKM5</accession>
<dbReference type="SUPFAM" id="SSF161098">
    <property type="entry name" value="MetI-like"/>
    <property type="match status" value="1"/>
</dbReference>
<dbReference type="PANTHER" id="PTHR30614">
    <property type="entry name" value="MEMBRANE COMPONENT OF AMINO ACID ABC TRANSPORTER"/>
    <property type="match status" value="1"/>
</dbReference>
<dbReference type="InterPro" id="IPR000515">
    <property type="entry name" value="MetI-like"/>
</dbReference>
<keyword evidence="4 8" id="KW-0812">Transmembrane</keyword>
<name>A0A0R2LKM5_9LACO</name>
<comment type="similarity">
    <text evidence="8">Belongs to the binding-protein-dependent transport system permease family.</text>
</comment>
<dbReference type="EMBL" id="JQCF01000006">
    <property type="protein sequence ID" value="KRN99866.1"/>
    <property type="molecule type" value="Genomic_DNA"/>
</dbReference>
<dbReference type="CDD" id="cd06261">
    <property type="entry name" value="TM_PBP2"/>
    <property type="match status" value="1"/>
</dbReference>
<reference evidence="10 11" key="1">
    <citation type="journal article" date="2015" name="Genome Announc.">
        <title>Expanding the biotechnology potential of lactobacilli through comparative genomics of 213 strains and associated genera.</title>
        <authorList>
            <person name="Sun Z."/>
            <person name="Harris H.M."/>
            <person name="McCann A."/>
            <person name="Guo C."/>
            <person name="Argimon S."/>
            <person name="Zhang W."/>
            <person name="Yang X."/>
            <person name="Jeffery I.B."/>
            <person name="Cooney J.C."/>
            <person name="Kagawa T.F."/>
            <person name="Liu W."/>
            <person name="Song Y."/>
            <person name="Salvetti E."/>
            <person name="Wrobel A."/>
            <person name="Rasinkangas P."/>
            <person name="Parkhill J."/>
            <person name="Rea M.C."/>
            <person name="O'Sullivan O."/>
            <person name="Ritari J."/>
            <person name="Douillard F.P."/>
            <person name="Paul Ross R."/>
            <person name="Yang R."/>
            <person name="Briner A.E."/>
            <person name="Felis G.E."/>
            <person name="de Vos W.M."/>
            <person name="Barrangou R."/>
            <person name="Klaenhammer T.R."/>
            <person name="Caufield P.W."/>
            <person name="Cui Y."/>
            <person name="Zhang H."/>
            <person name="O'Toole P.W."/>
        </authorList>
    </citation>
    <scope>NUCLEOTIDE SEQUENCE [LARGE SCALE GENOMIC DNA]</scope>
    <source>
        <strain evidence="10 11">DSM 24716</strain>
    </source>
</reference>
<dbReference type="PATRIC" id="fig|993692.3.peg.2235"/>
<evidence type="ECO:0000256" key="4">
    <source>
        <dbReference type="ARBA" id="ARBA00022692"/>
    </source>
</evidence>
<comment type="subcellular location">
    <subcellularLocation>
        <location evidence="1 8">Cell membrane</location>
        <topology evidence="1 8">Multi-pass membrane protein</topology>
    </subcellularLocation>
</comment>
<protein>
    <submittedName>
        <fullName evidence="10">Polar amino acid ABC transporter inner membrane subunit</fullName>
    </submittedName>
</protein>
<dbReference type="STRING" id="993692.IV57_GL002198"/>
<keyword evidence="11" id="KW-1185">Reference proteome</keyword>
<dbReference type="GO" id="GO:0022857">
    <property type="term" value="F:transmembrane transporter activity"/>
    <property type="evidence" value="ECO:0007669"/>
    <property type="project" value="InterPro"/>
</dbReference>
<feature type="transmembrane region" description="Helical" evidence="8">
    <location>
        <begin position="196"/>
        <end position="219"/>
    </location>
</feature>
<organism evidence="10 11">
    <name type="scientific">Companilactobacillus kimchiensis</name>
    <dbReference type="NCBI Taxonomy" id="993692"/>
    <lineage>
        <taxon>Bacteria</taxon>
        <taxon>Bacillati</taxon>
        <taxon>Bacillota</taxon>
        <taxon>Bacilli</taxon>
        <taxon>Lactobacillales</taxon>
        <taxon>Lactobacillaceae</taxon>
        <taxon>Companilactobacillus</taxon>
    </lineage>
</organism>
<dbReference type="InterPro" id="IPR043429">
    <property type="entry name" value="ArtM/GltK/GlnP/TcyL/YhdX-like"/>
</dbReference>
<sequence>MDVFFIFEKGRKIMMNYIFEILPSLLSGTAMTLKVFFWTIICSLPLGILVSLGRSSKFKPLSWILSFYIWVMRGTPLLLQLIFVFYGLPNLPFAHIVFERYDAALFAFVLNYTAYFAEIFRGGFGTVSKGQFEGAKVLGLNYWQTIRKIIITQVVKIVLPSIGNEVINLVKDSSLVYVIGLGDLLRAGNIASSRDVTLLPLVLVGIIYLLLTLICTWALKILEKHFSYYR</sequence>
<feature type="domain" description="ABC transmembrane type-1" evidence="9">
    <location>
        <begin position="29"/>
        <end position="215"/>
    </location>
</feature>
<feature type="transmembrane region" description="Helical" evidence="8">
    <location>
        <begin position="103"/>
        <end position="120"/>
    </location>
</feature>
<keyword evidence="6 8" id="KW-1133">Transmembrane helix</keyword>
<dbReference type="GO" id="GO:0043190">
    <property type="term" value="C:ATP-binding cassette (ABC) transporter complex"/>
    <property type="evidence" value="ECO:0007669"/>
    <property type="project" value="InterPro"/>
</dbReference>
<dbReference type="PROSITE" id="PS50928">
    <property type="entry name" value="ABC_TM1"/>
    <property type="match status" value="1"/>
</dbReference>
<dbReference type="Pfam" id="PF00528">
    <property type="entry name" value="BPD_transp_1"/>
    <property type="match status" value="1"/>
</dbReference>